<proteinExistence type="predicted"/>
<evidence type="ECO:0000313" key="2">
    <source>
        <dbReference type="Proteomes" id="UP000193144"/>
    </source>
</evidence>
<reference evidence="1 2" key="1">
    <citation type="submission" date="2016-07" db="EMBL/GenBank/DDBJ databases">
        <title>Pervasive Adenine N6-methylation of Active Genes in Fungi.</title>
        <authorList>
            <consortium name="DOE Joint Genome Institute"/>
            <person name="Mondo S.J."/>
            <person name="Dannebaum R.O."/>
            <person name="Kuo R.C."/>
            <person name="Labutti K."/>
            <person name="Haridas S."/>
            <person name="Kuo A."/>
            <person name="Salamov A."/>
            <person name="Ahrendt S.R."/>
            <person name="Lipzen A."/>
            <person name="Sullivan W."/>
            <person name="Andreopoulos W.B."/>
            <person name="Clum A."/>
            <person name="Lindquist E."/>
            <person name="Daum C."/>
            <person name="Ramamoorthy G.K."/>
            <person name="Gryganskyi A."/>
            <person name="Culley D."/>
            <person name="Magnuson J.K."/>
            <person name="James T.Y."/>
            <person name="O'Malley M.A."/>
            <person name="Stajich J.E."/>
            <person name="Spatafora J.W."/>
            <person name="Visel A."/>
            <person name="Grigoriev I.V."/>
        </authorList>
    </citation>
    <scope>NUCLEOTIDE SEQUENCE [LARGE SCALE GENOMIC DNA]</scope>
    <source>
        <strain evidence="1 2">CBS 115471</strain>
    </source>
</reference>
<name>A0A1Y1Z6F7_9PLEO</name>
<comment type="caution">
    <text evidence="1">The sequence shown here is derived from an EMBL/GenBank/DDBJ whole genome shotgun (WGS) entry which is preliminary data.</text>
</comment>
<gene>
    <name evidence="1" type="ORF">BCR34DRAFT_604387</name>
</gene>
<dbReference type="EMBL" id="MCFA01000122">
    <property type="protein sequence ID" value="ORY05796.1"/>
    <property type="molecule type" value="Genomic_DNA"/>
</dbReference>
<keyword evidence="2" id="KW-1185">Reference proteome</keyword>
<sequence length="99" mass="11490">MTLVQLKIAVKLVERAGLAEMPKKLLDRLKLQRRNWGSYTMDFNRLLLPNQQALDRANMLINFAFALIYFWGVITCEERVLLQIPDKEDILVGFLLLVA</sequence>
<dbReference type="AlphaFoldDB" id="A0A1Y1Z6F7"/>
<dbReference type="Proteomes" id="UP000193144">
    <property type="component" value="Unassembled WGS sequence"/>
</dbReference>
<accession>A0A1Y1Z6F7</accession>
<evidence type="ECO:0000313" key="1">
    <source>
        <dbReference type="EMBL" id="ORY05796.1"/>
    </source>
</evidence>
<protein>
    <submittedName>
        <fullName evidence="1">Uncharacterized protein</fullName>
    </submittedName>
</protein>
<organism evidence="1 2">
    <name type="scientific">Clohesyomyces aquaticus</name>
    <dbReference type="NCBI Taxonomy" id="1231657"/>
    <lineage>
        <taxon>Eukaryota</taxon>
        <taxon>Fungi</taxon>
        <taxon>Dikarya</taxon>
        <taxon>Ascomycota</taxon>
        <taxon>Pezizomycotina</taxon>
        <taxon>Dothideomycetes</taxon>
        <taxon>Pleosporomycetidae</taxon>
        <taxon>Pleosporales</taxon>
        <taxon>Lindgomycetaceae</taxon>
        <taxon>Clohesyomyces</taxon>
    </lineage>
</organism>